<evidence type="ECO:0000259" key="3">
    <source>
        <dbReference type="Pfam" id="PF13629"/>
    </source>
</evidence>
<evidence type="ECO:0000313" key="4">
    <source>
        <dbReference type="EMBL" id="SDO12617.1"/>
    </source>
</evidence>
<dbReference type="Proteomes" id="UP000198795">
    <property type="component" value="Unassembled WGS sequence"/>
</dbReference>
<name>A0A1H0H0B8_9HYPH</name>
<sequence>MQVTLKENLSSALTVLVALVAACFVVGAIGDVQANGDYANGGFAHSSVISISDTDVGPVRRNIRLGLGKSVLVEFPRDVRDVLVSNPQAVDAVVLSSNRVFLLARRIGESNAFFFDANGEQFATLELFVERETAGLEDMLNRLIPGSAIKVEMINQTVILTGHVRAPTDASRAADIARQFVTAQFDTTTMSKVEGTTQTFVQKNDEKSGVINLLQVEGEEQVMLRVVVAEVQRSMLKQFGINIGAAINSGNFSTNILTENMLPLTVAAGLGGLPIPGFSTEGDPSKPDVACGVGALCNYATNGPINGAYTNNGVSGGWSAGGNRITHALRALERNGLVRTLAEPNLTAISGEPAKFLAGGEFPIPVVDSQGQTSVVFKEFGVGVSFTPTVLSEGRISLKIETEVSELSNQGAVVISGLQIPALQKRQANSTVELPSGGSLALAGLLSESTRQNIDGFPGLKDVPVLGTLFRSRDFIKEETELVVIVTPYMVRPTARKDLARPLDGLGDATDRRANFLGHVNRIYGRGPEIPYGGLKGDYGFIVE</sequence>
<dbReference type="RefSeq" id="WP_090226146.1">
    <property type="nucleotide sequence ID" value="NZ_FNJC01000001.1"/>
</dbReference>
<evidence type="ECO:0000256" key="1">
    <source>
        <dbReference type="RuleBase" id="RU004003"/>
    </source>
</evidence>
<gene>
    <name evidence="4" type="ORF">SAMN04488061_0340</name>
</gene>
<dbReference type="Pfam" id="PF00263">
    <property type="entry name" value="Secretin"/>
    <property type="match status" value="1"/>
</dbReference>
<accession>A0A1H0H0B8</accession>
<proteinExistence type="inferred from homology"/>
<dbReference type="PROSITE" id="PS51257">
    <property type="entry name" value="PROKAR_LIPOPROTEIN"/>
    <property type="match status" value="1"/>
</dbReference>
<evidence type="ECO:0000259" key="2">
    <source>
        <dbReference type="Pfam" id="PF00263"/>
    </source>
</evidence>
<dbReference type="InterPro" id="IPR004846">
    <property type="entry name" value="T2SS/T3SS_dom"/>
</dbReference>
<feature type="domain" description="Pilus formation protein N-terminal" evidence="3">
    <location>
        <begin position="61"/>
        <end position="129"/>
    </location>
</feature>
<comment type="similarity">
    <text evidence="1">Belongs to the bacterial secretin family.</text>
</comment>
<dbReference type="InterPro" id="IPR001775">
    <property type="entry name" value="GspD/PilQ"/>
</dbReference>
<dbReference type="PANTHER" id="PTHR30332">
    <property type="entry name" value="PROBABLE GENERAL SECRETION PATHWAY PROTEIN D"/>
    <property type="match status" value="1"/>
</dbReference>
<feature type="domain" description="Type II/III secretion system secretin-like" evidence="2">
    <location>
        <begin position="331"/>
        <end position="492"/>
    </location>
</feature>
<dbReference type="PRINTS" id="PR00811">
    <property type="entry name" value="BCTERIALGSPD"/>
</dbReference>
<keyword evidence="5" id="KW-1185">Reference proteome</keyword>
<organism evidence="4 5">
    <name type="scientific">Filomicrobium insigne</name>
    <dbReference type="NCBI Taxonomy" id="418854"/>
    <lineage>
        <taxon>Bacteria</taxon>
        <taxon>Pseudomonadati</taxon>
        <taxon>Pseudomonadota</taxon>
        <taxon>Alphaproteobacteria</taxon>
        <taxon>Hyphomicrobiales</taxon>
        <taxon>Hyphomicrobiaceae</taxon>
        <taxon>Filomicrobium</taxon>
    </lineage>
</organism>
<dbReference type="EMBL" id="FNJC01000001">
    <property type="protein sequence ID" value="SDO12617.1"/>
    <property type="molecule type" value="Genomic_DNA"/>
</dbReference>
<comment type="caution">
    <text evidence="4">The sequence shown here is derived from an EMBL/GenBank/DDBJ whole genome shotgun (WGS) entry which is preliminary data.</text>
</comment>
<dbReference type="InterPro" id="IPR032789">
    <property type="entry name" value="T2SS-T3SS_pil_N"/>
</dbReference>
<dbReference type="Pfam" id="PF13629">
    <property type="entry name" value="T2SS-T3SS_pil_N"/>
    <property type="match status" value="1"/>
</dbReference>
<dbReference type="PANTHER" id="PTHR30332:SF17">
    <property type="entry name" value="TYPE IV PILIATION SYSTEM PROTEIN DR_0774-RELATED"/>
    <property type="match status" value="1"/>
</dbReference>
<dbReference type="InterPro" id="IPR050810">
    <property type="entry name" value="Bact_Secretion_Sys_Channel"/>
</dbReference>
<evidence type="ECO:0000313" key="5">
    <source>
        <dbReference type="Proteomes" id="UP000198795"/>
    </source>
</evidence>
<reference evidence="4 5" key="1">
    <citation type="submission" date="2016-10" db="EMBL/GenBank/DDBJ databases">
        <authorList>
            <person name="Varghese N."/>
            <person name="Submissions S."/>
        </authorList>
    </citation>
    <scope>NUCLEOTIDE SEQUENCE [LARGE SCALE GENOMIC DNA]</scope>
    <source>
        <strain evidence="4 5">CGMCC 1.6497</strain>
    </source>
</reference>
<protein>
    <submittedName>
        <fullName evidence="4">Pilus assembly protein CpaC</fullName>
    </submittedName>
</protein>